<dbReference type="InterPro" id="IPR003675">
    <property type="entry name" value="Rce1/LyrA-like_dom"/>
</dbReference>
<keyword evidence="4" id="KW-1185">Reference proteome</keyword>
<dbReference type="EMBL" id="SRXW01000001">
    <property type="protein sequence ID" value="TGY90051.1"/>
    <property type="molecule type" value="Genomic_DNA"/>
</dbReference>
<comment type="caution">
    <text evidence="3">The sequence shown here is derived from an EMBL/GenBank/DDBJ whole genome shotgun (WGS) entry which is preliminary data.</text>
</comment>
<keyword evidence="1" id="KW-0812">Transmembrane</keyword>
<feature type="transmembrane region" description="Helical" evidence="1">
    <location>
        <begin position="173"/>
        <end position="193"/>
    </location>
</feature>
<feature type="transmembrane region" description="Helical" evidence="1">
    <location>
        <begin position="6"/>
        <end position="25"/>
    </location>
</feature>
<dbReference type="GO" id="GO:0080120">
    <property type="term" value="P:CAAX-box protein maturation"/>
    <property type="evidence" value="ECO:0007669"/>
    <property type="project" value="UniProtKB-ARBA"/>
</dbReference>
<feature type="transmembrane region" description="Helical" evidence="1">
    <location>
        <begin position="205"/>
        <end position="231"/>
    </location>
</feature>
<name>A0A4S2H3V0_9PROT</name>
<dbReference type="Pfam" id="PF02517">
    <property type="entry name" value="Rce1-like"/>
    <property type="match status" value="1"/>
</dbReference>
<dbReference type="GO" id="GO:0004175">
    <property type="term" value="F:endopeptidase activity"/>
    <property type="evidence" value="ECO:0007669"/>
    <property type="project" value="UniProtKB-ARBA"/>
</dbReference>
<feature type="transmembrane region" description="Helical" evidence="1">
    <location>
        <begin position="71"/>
        <end position="91"/>
    </location>
</feature>
<feature type="domain" description="CAAX prenyl protease 2/Lysostaphin resistance protein A-like" evidence="2">
    <location>
        <begin position="136"/>
        <end position="237"/>
    </location>
</feature>
<evidence type="ECO:0000259" key="2">
    <source>
        <dbReference type="Pfam" id="PF02517"/>
    </source>
</evidence>
<dbReference type="AlphaFoldDB" id="A0A4S2H3V0"/>
<keyword evidence="1" id="KW-0472">Membrane</keyword>
<dbReference type="GO" id="GO:0008237">
    <property type="term" value="F:metallopeptidase activity"/>
    <property type="evidence" value="ECO:0007669"/>
    <property type="project" value="UniProtKB-KW"/>
</dbReference>
<feature type="transmembrane region" description="Helical" evidence="1">
    <location>
        <begin position="103"/>
        <end position="125"/>
    </location>
</feature>
<keyword evidence="3" id="KW-0378">Hydrolase</keyword>
<keyword evidence="3" id="KW-0645">Protease</keyword>
<accession>A0A4S2H3V0</accession>
<dbReference type="OrthoDB" id="877230at2"/>
<feature type="transmembrane region" description="Helical" evidence="1">
    <location>
        <begin position="32"/>
        <end position="51"/>
    </location>
</feature>
<gene>
    <name evidence="3" type="ORF">E5163_02675</name>
</gene>
<evidence type="ECO:0000313" key="3">
    <source>
        <dbReference type="EMBL" id="TGY90051.1"/>
    </source>
</evidence>
<evidence type="ECO:0000256" key="1">
    <source>
        <dbReference type="SAM" id="Phobius"/>
    </source>
</evidence>
<keyword evidence="1" id="KW-1133">Transmembrane helix</keyword>
<dbReference type="NCBIfam" id="NF047635">
    <property type="entry name" value="CPBP_Sphingo"/>
    <property type="match status" value="1"/>
</dbReference>
<protein>
    <submittedName>
        <fullName evidence="3">CPBP family intramembrane metalloprotease</fullName>
    </submittedName>
</protein>
<dbReference type="RefSeq" id="WP_135994548.1">
    <property type="nucleotide sequence ID" value="NZ_CP071057.1"/>
</dbReference>
<organism evidence="3 4">
    <name type="scientific">Marinicauda algicola</name>
    <dbReference type="NCBI Taxonomy" id="2029849"/>
    <lineage>
        <taxon>Bacteria</taxon>
        <taxon>Pseudomonadati</taxon>
        <taxon>Pseudomonadota</taxon>
        <taxon>Alphaproteobacteria</taxon>
        <taxon>Maricaulales</taxon>
        <taxon>Maricaulaceae</taxon>
        <taxon>Marinicauda</taxon>
    </lineage>
</organism>
<reference evidence="3 4" key="1">
    <citation type="journal article" date="2017" name="Int. J. Syst. Evol. Microbiol.">
        <title>Marinicauda algicola sp. nov., isolated from a marine red alga Rhodosorus marinus.</title>
        <authorList>
            <person name="Jeong S.E."/>
            <person name="Jeon S.H."/>
            <person name="Chun B.H."/>
            <person name="Kim D.W."/>
            <person name="Jeon C.O."/>
        </authorList>
    </citation>
    <scope>NUCLEOTIDE SEQUENCE [LARGE SCALE GENOMIC DNA]</scope>
    <source>
        <strain evidence="3 4">JCM 31718</strain>
    </source>
</reference>
<keyword evidence="3" id="KW-0482">Metalloprotease</keyword>
<sequence length="242" mass="25749">MSEALSQLLADCGLFVLLALAGIVLAKGRVRFAWLAIAFGLFILQDFALTRGWGAFAFDLVDSRWNWEGKIVSTLVLLALALVLFAGRWEATGIRLRQDGPAPLAALGVTLALCAVFAAAAYWLVPGSGGRLEDIAFQATMPGIEEEIFYRGLLLGALDKAFGTPLTVLRAPVGWGAVASAMLFAAAHALSLSPEMALALDLNQAAYLFPAGLVFAWLRSATGSILMPLVLHSWANVSVYLL</sequence>
<dbReference type="Proteomes" id="UP000308054">
    <property type="component" value="Unassembled WGS sequence"/>
</dbReference>
<evidence type="ECO:0000313" key="4">
    <source>
        <dbReference type="Proteomes" id="UP000308054"/>
    </source>
</evidence>
<dbReference type="GO" id="GO:0006508">
    <property type="term" value="P:proteolysis"/>
    <property type="evidence" value="ECO:0007669"/>
    <property type="project" value="UniProtKB-KW"/>
</dbReference>
<proteinExistence type="predicted"/>